<evidence type="ECO:0000256" key="10">
    <source>
        <dbReference type="ARBA" id="ARBA00022833"/>
    </source>
</evidence>
<evidence type="ECO:0000259" key="15">
    <source>
        <dbReference type="Pfam" id="PF17432"/>
    </source>
</evidence>
<dbReference type="InterPro" id="IPR038438">
    <property type="entry name" value="PepN_Ig-like_sf"/>
</dbReference>
<dbReference type="GO" id="GO:0006508">
    <property type="term" value="P:proteolysis"/>
    <property type="evidence" value="ECO:0007669"/>
    <property type="project" value="UniProtKB-UniRule"/>
</dbReference>
<feature type="domain" description="Peptidase M1 membrane alanine aminopeptidase" evidence="13">
    <location>
        <begin position="224"/>
        <end position="437"/>
    </location>
</feature>
<evidence type="ECO:0000256" key="11">
    <source>
        <dbReference type="ARBA" id="ARBA00023049"/>
    </source>
</evidence>
<dbReference type="InterPro" id="IPR042097">
    <property type="entry name" value="Aminopeptidase_N-like_N_sf"/>
</dbReference>
<evidence type="ECO:0000256" key="4">
    <source>
        <dbReference type="ARBA" id="ARBA00012564"/>
    </source>
</evidence>
<gene>
    <name evidence="17" type="primary">pepN</name>
    <name evidence="17" type="ORF">NAF29_16005</name>
</gene>
<dbReference type="EC" id="3.4.11.2" evidence="4 12"/>
<evidence type="ECO:0000313" key="17">
    <source>
        <dbReference type="EMBL" id="MCM2681155.1"/>
    </source>
</evidence>
<dbReference type="InterPro" id="IPR014782">
    <property type="entry name" value="Peptidase_M1_dom"/>
</dbReference>
<dbReference type="InterPro" id="IPR045357">
    <property type="entry name" value="Aminopeptidase_N-like_N"/>
</dbReference>
<dbReference type="FunFam" id="3.30.2010.30:FF:000002">
    <property type="entry name" value="Putative aminopeptidase N"/>
    <property type="match status" value="1"/>
</dbReference>
<dbReference type="Gene3D" id="2.60.40.1730">
    <property type="entry name" value="tricorn interacting facor f3 domain"/>
    <property type="match status" value="1"/>
</dbReference>
<evidence type="ECO:0000313" key="18">
    <source>
        <dbReference type="Proteomes" id="UP001165393"/>
    </source>
</evidence>
<dbReference type="Gene3D" id="1.25.50.10">
    <property type="entry name" value="Peptidase M1, alanyl aminopeptidase, C-terminal domain"/>
    <property type="match status" value="1"/>
</dbReference>
<dbReference type="InterPro" id="IPR037144">
    <property type="entry name" value="Peptidase_M1_pepN_C_sf"/>
</dbReference>
<dbReference type="FunFam" id="1.10.390.10:FF:000002">
    <property type="entry name" value="Aminopeptidase N"/>
    <property type="match status" value="1"/>
</dbReference>
<dbReference type="SUPFAM" id="SSF55486">
    <property type="entry name" value="Metalloproteases ('zincins'), catalytic domain"/>
    <property type="match status" value="1"/>
</dbReference>
<keyword evidence="6 17" id="KW-0031">Aminopeptidase</keyword>
<evidence type="ECO:0000256" key="2">
    <source>
        <dbReference type="ARBA" id="ARBA00001947"/>
    </source>
</evidence>
<evidence type="ECO:0000256" key="5">
    <source>
        <dbReference type="ARBA" id="ARBA00015611"/>
    </source>
</evidence>
<comment type="similarity">
    <text evidence="3">Belongs to the peptidase M1 family.</text>
</comment>
<dbReference type="Proteomes" id="UP001165393">
    <property type="component" value="Unassembled WGS sequence"/>
</dbReference>
<comment type="cofactor">
    <cofactor evidence="2">
        <name>Zn(2+)</name>
        <dbReference type="ChEBI" id="CHEBI:29105"/>
    </cofactor>
</comment>
<evidence type="ECO:0000256" key="8">
    <source>
        <dbReference type="ARBA" id="ARBA00022723"/>
    </source>
</evidence>
<dbReference type="Gene3D" id="1.10.390.10">
    <property type="entry name" value="Neutral Protease Domain 2"/>
    <property type="match status" value="1"/>
</dbReference>
<dbReference type="InterPro" id="IPR024601">
    <property type="entry name" value="Peptidase_M1_pepN_C"/>
</dbReference>
<dbReference type="Pfam" id="PF11940">
    <property type="entry name" value="DUF3458"/>
    <property type="match status" value="1"/>
</dbReference>
<dbReference type="Pfam" id="PF01433">
    <property type="entry name" value="Peptidase_M1"/>
    <property type="match status" value="1"/>
</dbReference>
<keyword evidence="7" id="KW-0645">Protease</keyword>
<evidence type="ECO:0000256" key="7">
    <source>
        <dbReference type="ARBA" id="ARBA00022670"/>
    </source>
</evidence>
<organism evidence="17 18">
    <name type="scientific">Echinimonas agarilytica</name>
    <dbReference type="NCBI Taxonomy" id="1215918"/>
    <lineage>
        <taxon>Bacteria</taxon>
        <taxon>Pseudomonadati</taxon>
        <taxon>Pseudomonadota</taxon>
        <taxon>Gammaproteobacteria</taxon>
        <taxon>Alteromonadales</taxon>
        <taxon>Echinimonadaceae</taxon>
        <taxon>Echinimonas</taxon>
    </lineage>
</organism>
<evidence type="ECO:0000256" key="3">
    <source>
        <dbReference type="ARBA" id="ARBA00010136"/>
    </source>
</evidence>
<evidence type="ECO:0000256" key="6">
    <source>
        <dbReference type="ARBA" id="ARBA00022438"/>
    </source>
</evidence>
<dbReference type="InterPro" id="IPR012779">
    <property type="entry name" value="Peptidase_M1_pepN"/>
</dbReference>
<keyword evidence="8" id="KW-0479">Metal-binding</keyword>
<reference evidence="17 18" key="1">
    <citation type="journal article" date="2013" name="Antonie Van Leeuwenhoek">
        <title>Echinimonas agarilytica gen. nov., sp. nov., a new gammaproteobacterium isolated from the sea urchin Strongylocentrotus intermedius.</title>
        <authorList>
            <person name="Nedashkovskaya O.I."/>
            <person name="Stenkova A.M."/>
            <person name="Zhukova N.V."/>
            <person name="Van Trappen S."/>
            <person name="Lee J.S."/>
            <person name="Kim S.B."/>
        </authorList>
    </citation>
    <scope>NUCLEOTIDE SEQUENCE [LARGE SCALE GENOMIC DNA]</scope>
    <source>
        <strain evidence="17 18">KMM 6351</strain>
    </source>
</reference>
<dbReference type="AlphaFoldDB" id="A0AA41W8R3"/>
<dbReference type="SUPFAM" id="SSF63737">
    <property type="entry name" value="Leukotriene A4 hydrolase N-terminal domain"/>
    <property type="match status" value="1"/>
</dbReference>
<dbReference type="PRINTS" id="PR00756">
    <property type="entry name" value="ALADIPTASE"/>
</dbReference>
<evidence type="ECO:0000259" key="14">
    <source>
        <dbReference type="Pfam" id="PF11940"/>
    </source>
</evidence>
<dbReference type="Pfam" id="PF17900">
    <property type="entry name" value="Peptidase_M1_N"/>
    <property type="match status" value="1"/>
</dbReference>
<dbReference type="RefSeq" id="WP_251262639.1">
    <property type="nucleotide sequence ID" value="NZ_JAMQGP010000009.1"/>
</dbReference>
<evidence type="ECO:0000256" key="9">
    <source>
        <dbReference type="ARBA" id="ARBA00022801"/>
    </source>
</evidence>
<dbReference type="EMBL" id="JAMQGP010000009">
    <property type="protein sequence ID" value="MCM2681155.1"/>
    <property type="molecule type" value="Genomic_DNA"/>
</dbReference>
<evidence type="ECO:0000256" key="1">
    <source>
        <dbReference type="ARBA" id="ARBA00000098"/>
    </source>
</evidence>
<dbReference type="InterPro" id="IPR027268">
    <property type="entry name" value="Peptidase_M4/M1_CTD_sf"/>
</dbReference>
<dbReference type="Gene3D" id="2.60.40.1840">
    <property type="match status" value="1"/>
</dbReference>
<proteinExistence type="inferred from homology"/>
<dbReference type="GO" id="GO:0008270">
    <property type="term" value="F:zinc ion binding"/>
    <property type="evidence" value="ECO:0007669"/>
    <property type="project" value="InterPro"/>
</dbReference>
<dbReference type="PANTHER" id="PTHR46322">
    <property type="entry name" value="PUROMYCIN-SENSITIVE AMINOPEPTIDASE"/>
    <property type="match status" value="1"/>
</dbReference>
<evidence type="ECO:0000259" key="16">
    <source>
        <dbReference type="Pfam" id="PF17900"/>
    </source>
</evidence>
<dbReference type="GO" id="GO:0008237">
    <property type="term" value="F:metallopeptidase activity"/>
    <property type="evidence" value="ECO:0007669"/>
    <property type="project" value="UniProtKB-UniRule"/>
</dbReference>
<protein>
    <recommendedName>
        <fullName evidence="5 12">Aminopeptidase N</fullName>
        <ecNumber evidence="4 12">3.4.11.2</ecNumber>
    </recommendedName>
</protein>
<comment type="catalytic activity">
    <reaction evidence="1">
        <text>Release of an N-terminal amino acid, Xaa-|-Yaa- from a peptide, amide or arylamide. Xaa is preferably Ala, but may be most amino acids including Pro (slow action). When a terminal hydrophobic residue is followed by a prolyl residue, the two may be released as an intact Xaa-Pro dipeptide.</text>
        <dbReference type="EC" id="3.4.11.2"/>
    </reaction>
</comment>
<feature type="domain" description="Peptidase M1 alanyl aminopeptidase Ig-like fold" evidence="14">
    <location>
        <begin position="443"/>
        <end position="544"/>
    </location>
</feature>
<sequence>MTTNAKLLSDYRSPDFTIRSVELTVELDPTDTRITSVMKVQRLNQAAQALVLDGEALRLEHVDIDGVVVADDEYSVDDVSLTLPLDQSEAMITIVTRINPTENTSLEGLYMSDGAFCTQCEAEGFRKITFYLDRPDVLATFQTTVIGDETKYPYLLSNGNEVSRSKDGQKLSVTWQDPHPKPCYLFALVAGDFDVLDDSFTTMSGREVALRLFVDKGNLNRADYAMASLKHSMKWDEDVYGLEYDLDIYMIVAVDFFNMGAMENKGLNVFNSKYVLANVETATDHDFNGIEAVIGHEYFHNWTGNRVTCRDWFQLSLKEGLTVFRDQSFSQDMTQSSVNRIDDVAIMRSHQFAEDSGPMAHPIRPKSVVEMNNFYTVTVYNKGAEVIRMMHTLLGKEGFRKGMDLYFARHDGKAVTCDDFVEAMEDANSFDLGRFRQWYEQAGTPTVTATGEYDAANRSYRLELAQSVPPTADEESKQHTHIPLRIGLYGANGEVIDLNTEAPLTDGNVYSLVEPTAELIFTDVDAAPTPALLLDFSAPVKLEFDYSDTQLLTLFKSCDDGFTRWDAGQQLLTRYVFSAMKNSAVLLPADVLQGFVSVANDSAIDAALKSKLLSMPAVSGLVNQMKDVNIHSLLDALDVVRKQLAESLFESVQQLFNSSAQPNFELTSKAMGLRMLKSVALDWIANHSPSIAESLVTTEFENANNMTDTLAALKVANTNSLHCRSELMTSFFNKWKDDGLVMDKWLALQGGWDNDACQTNLAEVEATDVFTLHNPNRARSLISGFSNMNYRRFHAKDGSGYQWLADKIIALNAINPQIAARLVNPLTHWKKFNTDQGELMKQSLTSIWTIDALSKDLKEVIGKSLNG</sequence>
<dbReference type="InterPro" id="IPR001930">
    <property type="entry name" value="Peptidase_M1"/>
</dbReference>
<dbReference type="PANTHER" id="PTHR46322:SF1">
    <property type="entry name" value="PUROMYCIN-SENSITIVE AMINOPEPTIDASE"/>
    <property type="match status" value="1"/>
</dbReference>
<dbReference type="NCBIfam" id="TIGR02414">
    <property type="entry name" value="pepN_proteo"/>
    <property type="match status" value="1"/>
</dbReference>
<dbReference type="CDD" id="cd09600">
    <property type="entry name" value="M1_APN"/>
    <property type="match status" value="1"/>
</dbReference>
<evidence type="ECO:0000259" key="13">
    <source>
        <dbReference type="Pfam" id="PF01433"/>
    </source>
</evidence>
<keyword evidence="9 17" id="KW-0378">Hydrolase</keyword>
<feature type="domain" description="Peptidase M1 alanyl aminopeptidase C-terminal" evidence="15">
    <location>
        <begin position="548"/>
        <end position="866"/>
    </location>
</feature>
<evidence type="ECO:0000256" key="12">
    <source>
        <dbReference type="NCBIfam" id="TIGR02414"/>
    </source>
</evidence>
<keyword evidence="11" id="KW-0482">Metalloprotease</keyword>
<keyword evidence="18" id="KW-1185">Reference proteome</keyword>
<dbReference type="Gene3D" id="3.30.2010.30">
    <property type="match status" value="1"/>
</dbReference>
<dbReference type="InterPro" id="IPR035414">
    <property type="entry name" value="Peptidase_M1_pepN_Ig-like"/>
</dbReference>
<dbReference type="Pfam" id="PF17432">
    <property type="entry name" value="DUF3458_C"/>
    <property type="match status" value="1"/>
</dbReference>
<feature type="domain" description="Aminopeptidase N-like N-terminal" evidence="16">
    <location>
        <begin position="22"/>
        <end position="185"/>
    </location>
</feature>
<keyword evidence="10" id="KW-0862">Zinc</keyword>
<name>A0AA41W8R3_9GAMM</name>
<comment type="caution">
    <text evidence="17">The sequence shown here is derived from an EMBL/GenBank/DDBJ whole genome shotgun (WGS) entry which is preliminary data.</text>
</comment>
<dbReference type="GO" id="GO:0016285">
    <property type="term" value="F:alanyl aminopeptidase activity"/>
    <property type="evidence" value="ECO:0007669"/>
    <property type="project" value="UniProtKB-EC"/>
</dbReference>
<accession>A0AA41W8R3</accession>